<dbReference type="SUPFAM" id="SSF81383">
    <property type="entry name" value="F-box domain"/>
    <property type="match status" value="1"/>
</dbReference>
<dbReference type="Proteomes" id="UP000594261">
    <property type="component" value="Chromosome 7"/>
</dbReference>
<dbReference type="AlphaFoldDB" id="A0A7N2M7U6"/>
<dbReference type="SMART" id="SM00256">
    <property type="entry name" value="FBOX"/>
    <property type="match status" value="1"/>
</dbReference>
<keyword evidence="3" id="KW-1185">Reference proteome</keyword>
<organism evidence="2 3">
    <name type="scientific">Quercus lobata</name>
    <name type="common">Valley oak</name>
    <dbReference type="NCBI Taxonomy" id="97700"/>
    <lineage>
        <taxon>Eukaryota</taxon>
        <taxon>Viridiplantae</taxon>
        <taxon>Streptophyta</taxon>
        <taxon>Embryophyta</taxon>
        <taxon>Tracheophyta</taxon>
        <taxon>Spermatophyta</taxon>
        <taxon>Magnoliopsida</taxon>
        <taxon>eudicotyledons</taxon>
        <taxon>Gunneridae</taxon>
        <taxon>Pentapetalae</taxon>
        <taxon>rosids</taxon>
        <taxon>fabids</taxon>
        <taxon>Fagales</taxon>
        <taxon>Fagaceae</taxon>
        <taxon>Quercus</taxon>
    </lineage>
</organism>
<protein>
    <recommendedName>
        <fullName evidence="1">F-box domain-containing protein</fullName>
    </recommendedName>
</protein>
<evidence type="ECO:0000259" key="1">
    <source>
        <dbReference type="SMART" id="SM00256"/>
    </source>
</evidence>
<reference evidence="2 3" key="1">
    <citation type="journal article" date="2016" name="G3 (Bethesda)">
        <title>First Draft Assembly and Annotation of the Genome of a California Endemic Oak Quercus lobata Nee (Fagaceae).</title>
        <authorList>
            <person name="Sork V.L."/>
            <person name="Fitz-Gibbon S.T."/>
            <person name="Puiu D."/>
            <person name="Crepeau M."/>
            <person name="Gugger P.F."/>
            <person name="Sherman R."/>
            <person name="Stevens K."/>
            <person name="Langley C.H."/>
            <person name="Pellegrini M."/>
            <person name="Salzberg S.L."/>
        </authorList>
    </citation>
    <scope>NUCLEOTIDE SEQUENCE [LARGE SCALE GENOMIC DNA]</scope>
    <source>
        <strain evidence="2 3">cv. SW786</strain>
    </source>
</reference>
<dbReference type="InParanoid" id="A0A7N2M7U6"/>
<dbReference type="InterPro" id="IPR001810">
    <property type="entry name" value="F-box_dom"/>
</dbReference>
<dbReference type="EnsemblPlants" id="QL07p043097:mrna">
    <property type="protein sequence ID" value="QL07p043097:mrna:CDS:1"/>
    <property type="gene ID" value="QL07p043097"/>
</dbReference>
<dbReference type="Pfam" id="PF00646">
    <property type="entry name" value="F-box"/>
    <property type="match status" value="1"/>
</dbReference>
<evidence type="ECO:0000313" key="2">
    <source>
        <dbReference type="EnsemblPlants" id="QL07p043097:mrna:CDS:1"/>
    </source>
</evidence>
<name>A0A7N2M7U6_QUELO</name>
<sequence length="123" mass="14056">MGIMEIIPKSILMEILSRLTAKEIGNIRIVSKGIKKITRKPEFAAKHAVNGNLAGFFYQWQELLSPDGRYYINHKYKDYYDNEYRLINGEFLGDLEFIPLGLGLEGPDDDVATLSDPCLKFLK</sequence>
<dbReference type="Gramene" id="QL07p043097:mrna">
    <property type="protein sequence ID" value="QL07p043097:mrna:CDS:1"/>
    <property type="gene ID" value="QL07p043097"/>
</dbReference>
<dbReference type="EMBL" id="LRBV02000007">
    <property type="status" value="NOT_ANNOTATED_CDS"/>
    <property type="molecule type" value="Genomic_DNA"/>
</dbReference>
<evidence type="ECO:0000313" key="3">
    <source>
        <dbReference type="Proteomes" id="UP000594261"/>
    </source>
</evidence>
<feature type="domain" description="F-box" evidence="1">
    <location>
        <begin position="7"/>
        <end position="47"/>
    </location>
</feature>
<reference evidence="2" key="2">
    <citation type="submission" date="2021-01" db="UniProtKB">
        <authorList>
            <consortium name="EnsemblPlants"/>
        </authorList>
    </citation>
    <scope>IDENTIFICATION</scope>
</reference>
<accession>A0A7N2M7U6</accession>
<dbReference type="InterPro" id="IPR036047">
    <property type="entry name" value="F-box-like_dom_sf"/>
</dbReference>
<proteinExistence type="predicted"/>